<sequence>MAVGCVALSLGVLLTEPLRRFALRRGITDRPDGRKGHARPTPYLGGIAVAVVTIGAGAGAAFAGGFGNPGLAVLLGGAAIMAVLGLVDDLRPLGPAPRLGVEAAAASVVVLVGGHPTVFGGVFDAVLAVLWIVFTTNAFNLLDNMDGAASSVCAAIGGFLCWHAWSSGQGGLGVVLAALSGASLGFLFHNWHPARIFLGDSGSLFIGFTLASASVVLHQDAAGLSVPAGLLVTTLVVTLDTALVMLSRYREARPLLQGGLDHAAHRLRRMGLTVRQTVMVLGTFAALGGLSGALLAWGVLPSGGLLLAAVVVGVTTVALLLRVPSVPGPAPSAAPVGEDGHPAVRLSVGRQMVGQTAGVAEGLRSKEPGPLHESGAAG</sequence>
<evidence type="ECO:0000256" key="6">
    <source>
        <dbReference type="ARBA" id="ARBA00023136"/>
    </source>
</evidence>
<keyword evidence="7" id="KW-0479">Metal-binding</keyword>
<feature type="transmembrane region" description="Helical" evidence="9">
    <location>
        <begin position="224"/>
        <end position="246"/>
    </location>
</feature>
<name>A0A124IF42_9ACTN</name>
<feature type="transmembrane region" description="Helical" evidence="9">
    <location>
        <begin position="43"/>
        <end position="63"/>
    </location>
</feature>
<evidence type="ECO:0000256" key="4">
    <source>
        <dbReference type="ARBA" id="ARBA00022692"/>
    </source>
</evidence>
<feature type="region of interest" description="Disordered" evidence="8">
    <location>
        <begin position="359"/>
        <end position="378"/>
    </location>
</feature>
<keyword evidence="6 9" id="KW-0472">Membrane</keyword>
<dbReference type="GO" id="GO:0005886">
    <property type="term" value="C:plasma membrane"/>
    <property type="evidence" value="ECO:0007669"/>
    <property type="project" value="UniProtKB-SubCell"/>
</dbReference>
<dbReference type="GO" id="GO:0044038">
    <property type="term" value="P:cell wall macromolecule biosynthetic process"/>
    <property type="evidence" value="ECO:0007669"/>
    <property type="project" value="TreeGrafter"/>
</dbReference>
<evidence type="ECO:0000313" key="11">
    <source>
        <dbReference type="Proteomes" id="UP000053260"/>
    </source>
</evidence>
<keyword evidence="4 9" id="KW-0812">Transmembrane</keyword>
<dbReference type="GO" id="GO:0046872">
    <property type="term" value="F:metal ion binding"/>
    <property type="evidence" value="ECO:0007669"/>
    <property type="project" value="UniProtKB-KW"/>
</dbReference>
<dbReference type="GO" id="GO:0009103">
    <property type="term" value="P:lipopolysaccharide biosynthetic process"/>
    <property type="evidence" value="ECO:0007669"/>
    <property type="project" value="TreeGrafter"/>
</dbReference>
<dbReference type="Pfam" id="PF00953">
    <property type="entry name" value="Glycos_transf_4"/>
    <property type="match status" value="1"/>
</dbReference>
<comment type="caution">
    <text evidence="10">The sequence shown here is derived from an EMBL/GenBank/DDBJ whole genome shotgun (WGS) entry which is preliminary data.</text>
</comment>
<keyword evidence="11" id="KW-1185">Reference proteome</keyword>
<dbReference type="PANTHER" id="PTHR22926">
    <property type="entry name" value="PHOSPHO-N-ACETYLMURAMOYL-PENTAPEPTIDE-TRANSFERASE"/>
    <property type="match status" value="1"/>
</dbReference>
<dbReference type="AlphaFoldDB" id="A0A124IF42"/>
<feature type="transmembrane region" description="Helical" evidence="9">
    <location>
        <begin position="70"/>
        <end position="87"/>
    </location>
</feature>
<feature type="binding site" evidence="7">
    <location>
        <position position="200"/>
    </location>
    <ligand>
        <name>Mg(2+)</name>
        <dbReference type="ChEBI" id="CHEBI:18420"/>
    </ligand>
</feature>
<dbReference type="EMBL" id="LMXB01000041">
    <property type="protein sequence ID" value="KUO20252.1"/>
    <property type="molecule type" value="Genomic_DNA"/>
</dbReference>
<dbReference type="Proteomes" id="UP000053260">
    <property type="component" value="Unassembled WGS sequence"/>
</dbReference>
<keyword evidence="5 9" id="KW-1133">Transmembrane helix</keyword>
<dbReference type="STRING" id="909626.AQJ91_15885"/>
<dbReference type="PANTHER" id="PTHR22926:SF3">
    <property type="entry name" value="UNDECAPRENYL-PHOSPHATE ALPHA-N-ACETYLGLUCOSAMINYL 1-PHOSPHATE TRANSFERASE"/>
    <property type="match status" value="1"/>
</dbReference>
<feature type="transmembrane region" description="Helical" evidence="9">
    <location>
        <begin position="305"/>
        <end position="323"/>
    </location>
</feature>
<feature type="transmembrane region" description="Helical" evidence="9">
    <location>
        <begin position="278"/>
        <end position="299"/>
    </location>
</feature>
<evidence type="ECO:0000313" key="10">
    <source>
        <dbReference type="EMBL" id="KUO20252.1"/>
    </source>
</evidence>
<keyword evidence="7" id="KW-0460">Magnesium</keyword>
<organism evidence="10 11">
    <name type="scientific">Streptomyces dysideae</name>
    <dbReference type="NCBI Taxonomy" id="909626"/>
    <lineage>
        <taxon>Bacteria</taxon>
        <taxon>Bacillati</taxon>
        <taxon>Actinomycetota</taxon>
        <taxon>Actinomycetes</taxon>
        <taxon>Kitasatosporales</taxon>
        <taxon>Streptomycetaceae</taxon>
        <taxon>Streptomyces</taxon>
    </lineage>
</organism>
<keyword evidence="3" id="KW-0808">Transferase</keyword>
<keyword evidence="2" id="KW-1003">Cell membrane</keyword>
<evidence type="ECO:0000256" key="7">
    <source>
        <dbReference type="PIRSR" id="PIRSR600715-1"/>
    </source>
</evidence>
<evidence type="ECO:0000256" key="2">
    <source>
        <dbReference type="ARBA" id="ARBA00022475"/>
    </source>
</evidence>
<evidence type="ECO:0008006" key="12">
    <source>
        <dbReference type="Google" id="ProtNLM"/>
    </source>
</evidence>
<dbReference type="CDD" id="cd06853">
    <property type="entry name" value="GT_WecA_like"/>
    <property type="match status" value="1"/>
</dbReference>
<dbReference type="InterPro" id="IPR000715">
    <property type="entry name" value="Glycosyl_transferase_4"/>
</dbReference>
<reference evidence="10 11" key="1">
    <citation type="submission" date="2015-10" db="EMBL/GenBank/DDBJ databases">
        <title>Draft genome sequence of Streptomyces sp. RV15, isolated from a marine sponge.</title>
        <authorList>
            <person name="Ruckert C."/>
            <person name="Abdelmohsen U.R."/>
            <person name="Winkler A."/>
            <person name="Hentschel U."/>
            <person name="Kalinowski J."/>
            <person name="Kampfer P."/>
            <person name="Glaeser S."/>
        </authorList>
    </citation>
    <scope>NUCLEOTIDE SEQUENCE [LARGE SCALE GENOMIC DNA]</scope>
    <source>
        <strain evidence="10 11">RV15</strain>
    </source>
</reference>
<feature type="transmembrane region" description="Helical" evidence="9">
    <location>
        <begin position="146"/>
        <end position="165"/>
    </location>
</feature>
<gene>
    <name evidence="10" type="ORF">AQJ91_15885</name>
</gene>
<feature type="transmembrane region" description="Helical" evidence="9">
    <location>
        <begin position="196"/>
        <end position="218"/>
    </location>
</feature>
<evidence type="ECO:0000256" key="5">
    <source>
        <dbReference type="ARBA" id="ARBA00022989"/>
    </source>
</evidence>
<evidence type="ECO:0000256" key="9">
    <source>
        <dbReference type="SAM" id="Phobius"/>
    </source>
</evidence>
<evidence type="ECO:0000256" key="8">
    <source>
        <dbReference type="SAM" id="MobiDB-lite"/>
    </source>
</evidence>
<feature type="binding site" evidence="7">
    <location>
        <position position="140"/>
    </location>
    <ligand>
        <name>Mg(2+)</name>
        <dbReference type="ChEBI" id="CHEBI:18420"/>
    </ligand>
</feature>
<evidence type="ECO:0000256" key="3">
    <source>
        <dbReference type="ARBA" id="ARBA00022679"/>
    </source>
</evidence>
<accession>A0A124IF42</accession>
<protein>
    <recommendedName>
        <fullName evidence="12">Glycosyl transferase</fullName>
    </recommendedName>
</protein>
<dbReference type="GO" id="GO:0071555">
    <property type="term" value="P:cell wall organization"/>
    <property type="evidence" value="ECO:0007669"/>
    <property type="project" value="TreeGrafter"/>
</dbReference>
<feature type="transmembrane region" description="Helical" evidence="9">
    <location>
        <begin position="171"/>
        <end position="189"/>
    </location>
</feature>
<evidence type="ECO:0000256" key="1">
    <source>
        <dbReference type="ARBA" id="ARBA00004651"/>
    </source>
</evidence>
<proteinExistence type="predicted"/>
<comment type="subcellular location">
    <subcellularLocation>
        <location evidence="1">Cell membrane</location>
        <topology evidence="1">Multi-pass membrane protein</topology>
    </subcellularLocation>
</comment>
<dbReference type="GO" id="GO:0016780">
    <property type="term" value="F:phosphotransferase activity, for other substituted phosphate groups"/>
    <property type="evidence" value="ECO:0007669"/>
    <property type="project" value="InterPro"/>
</dbReference>
<comment type="cofactor">
    <cofactor evidence="7">
        <name>Mg(2+)</name>
        <dbReference type="ChEBI" id="CHEBI:18420"/>
    </cofactor>
</comment>
<feature type="transmembrane region" description="Helical" evidence="9">
    <location>
        <begin position="107"/>
        <end position="134"/>
    </location>
</feature>